<evidence type="ECO:0000313" key="1">
    <source>
        <dbReference type="EMBL" id="KAJ3095974.1"/>
    </source>
</evidence>
<dbReference type="Gene3D" id="1.25.40.10">
    <property type="entry name" value="Tetratricopeptide repeat domain"/>
    <property type="match status" value="1"/>
</dbReference>
<dbReference type="InterPro" id="IPR011990">
    <property type="entry name" value="TPR-like_helical_dom_sf"/>
</dbReference>
<organism evidence="1 2">
    <name type="scientific">Physocladia obscura</name>
    <dbReference type="NCBI Taxonomy" id="109957"/>
    <lineage>
        <taxon>Eukaryota</taxon>
        <taxon>Fungi</taxon>
        <taxon>Fungi incertae sedis</taxon>
        <taxon>Chytridiomycota</taxon>
        <taxon>Chytridiomycota incertae sedis</taxon>
        <taxon>Chytridiomycetes</taxon>
        <taxon>Chytridiales</taxon>
        <taxon>Chytriomycetaceae</taxon>
        <taxon>Physocladia</taxon>
    </lineage>
</organism>
<dbReference type="SUPFAM" id="SSF48452">
    <property type="entry name" value="TPR-like"/>
    <property type="match status" value="1"/>
</dbReference>
<dbReference type="AlphaFoldDB" id="A0AAD5STY3"/>
<gene>
    <name evidence="1" type="ORF">HK100_005676</name>
</gene>
<proteinExistence type="predicted"/>
<protein>
    <submittedName>
        <fullName evidence="1">Uncharacterized protein</fullName>
    </submittedName>
</protein>
<feature type="non-terminal residue" evidence="1">
    <location>
        <position position="103"/>
    </location>
</feature>
<comment type="caution">
    <text evidence="1">The sequence shown here is derived from an EMBL/GenBank/DDBJ whole genome shotgun (WGS) entry which is preliminary data.</text>
</comment>
<name>A0AAD5STY3_9FUNG</name>
<dbReference type="EMBL" id="JADGJH010002644">
    <property type="protein sequence ID" value="KAJ3095974.1"/>
    <property type="molecule type" value="Genomic_DNA"/>
</dbReference>
<sequence length="103" mass="11582">MIFFDKLDIEYLGCLGNLANLKTSLVQYEEAEKLILLSLDRMRECGFNAAAVYAEQNNFVEANAVLLKSIDGFTQLLGSLYPWSLKAYTDLAMILLDMGNYAE</sequence>
<evidence type="ECO:0000313" key="2">
    <source>
        <dbReference type="Proteomes" id="UP001211907"/>
    </source>
</evidence>
<keyword evidence="2" id="KW-1185">Reference proteome</keyword>
<accession>A0AAD5STY3</accession>
<reference evidence="1" key="1">
    <citation type="submission" date="2020-05" db="EMBL/GenBank/DDBJ databases">
        <title>Phylogenomic resolution of chytrid fungi.</title>
        <authorList>
            <person name="Stajich J.E."/>
            <person name="Amses K."/>
            <person name="Simmons R."/>
            <person name="Seto K."/>
            <person name="Myers J."/>
            <person name="Bonds A."/>
            <person name="Quandt C.A."/>
            <person name="Barry K."/>
            <person name="Liu P."/>
            <person name="Grigoriev I."/>
            <person name="Longcore J.E."/>
            <person name="James T.Y."/>
        </authorList>
    </citation>
    <scope>NUCLEOTIDE SEQUENCE</scope>
    <source>
        <strain evidence="1">JEL0513</strain>
    </source>
</reference>
<dbReference type="Proteomes" id="UP001211907">
    <property type="component" value="Unassembled WGS sequence"/>
</dbReference>